<accession>C5K8S0</accession>
<evidence type="ECO:0000313" key="2">
    <source>
        <dbReference type="Proteomes" id="UP000007800"/>
    </source>
</evidence>
<dbReference type="GeneID" id="9039383"/>
<organism evidence="2">
    <name type="scientific">Perkinsus marinus (strain ATCC 50983 / TXsc)</name>
    <dbReference type="NCBI Taxonomy" id="423536"/>
    <lineage>
        <taxon>Eukaryota</taxon>
        <taxon>Sar</taxon>
        <taxon>Alveolata</taxon>
        <taxon>Perkinsozoa</taxon>
        <taxon>Perkinsea</taxon>
        <taxon>Perkinsida</taxon>
        <taxon>Perkinsidae</taxon>
        <taxon>Perkinsus</taxon>
    </lineage>
</organism>
<dbReference type="AlphaFoldDB" id="C5K8S0"/>
<dbReference type="EMBL" id="GG671144">
    <property type="protein sequence ID" value="EER19147.1"/>
    <property type="molecule type" value="Genomic_DNA"/>
</dbReference>
<sequence length="136" mass="15345">MVFPVDHPRYAGLPKGLRQVVLERFGEAVVVGKKQDELVILLSNCDDFASQKTLLQEEAEARGDRVICGVKFYPELAPIEAAYRSIAKAIRIGNSSKSSGGFVQRVERCQEPADLTLLLIRKHFRSSREYLKSYME</sequence>
<dbReference type="OMA" id="ERVIECQ"/>
<name>C5K8S0_PERM5</name>
<gene>
    <name evidence="1" type="ORF">Pmar_PMAR000214</name>
</gene>
<dbReference type="Proteomes" id="UP000007800">
    <property type="component" value="Unassembled WGS sequence"/>
</dbReference>
<keyword evidence="2" id="KW-1185">Reference proteome</keyword>
<dbReference type="RefSeq" id="XP_002787351.1">
    <property type="nucleotide sequence ID" value="XM_002787305.1"/>
</dbReference>
<reference evidence="1 2" key="1">
    <citation type="submission" date="2008-07" db="EMBL/GenBank/DDBJ databases">
        <authorList>
            <person name="El-Sayed N."/>
            <person name="Caler E."/>
            <person name="Inman J."/>
            <person name="Amedeo P."/>
            <person name="Hass B."/>
            <person name="Wortman J."/>
        </authorList>
    </citation>
    <scope>NUCLEOTIDE SEQUENCE [LARGE SCALE GENOMIC DNA]</scope>
    <source>
        <strain evidence="2">ATCC 50983 / TXsc</strain>
    </source>
</reference>
<protein>
    <submittedName>
        <fullName evidence="1">Uncharacterized protein</fullName>
    </submittedName>
</protein>
<evidence type="ECO:0000313" key="1">
    <source>
        <dbReference type="EMBL" id="EER19147.1"/>
    </source>
</evidence>
<dbReference type="OrthoDB" id="3218065at2759"/>
<proteinExistence type="predicted"/>
<dbReference type="InParanoid" id="C5K8S0"/>